<dbReference type="GO" id="GO:2000008">
    <property type="term" value="P:regulation of protein localization to cell surface"/>
    <property type="evidence" value="ECO:0007669"/>
    <property type="project" value="TreeGrafter"/>
</dbReference>
<feature type="chain" id="PRO_5026942342" evidence="2">
    <location>
        <begin position="23"/>
        <end position="127"/>
    </location>
</feature>
<reference evidence="5" key="2">
    <citation type="submission" date="2025-08" db="UniProtKB">
        <authorList>
            <consortium name="RefSeq"/>
        </authorList>
    </citation>
    <scope>IDENTIFICATION</scope>
    <source>
        <tissue evidence="5">Leaf</tissue>
    </source>
</reference>
<dbReference type="PANTHER" id="PTHR31181:SF67">
    <property type="entry name" value="PROLAMIN-LIKE PROTEIN (DUF1278)"/>
    <property type="match status" value="1"/>
</dbReference>
<evidence type="ECO:0000313" key="4">
    <source>
        <dbReference type="Proteomes" id="UP000504610"/>
    </source>
</evidence>
<dbReference type="GeneID" id="108861180"/>
<feature type="signal peptide" evidence="2">
    <location>
        <begin position="1"/>
        <end position="22"/>
    </location>
</feature>
<dbReference type="GO" id="GO:0009567">
    <property type="term" value="P:double fertilization forming a zygote and endosperm"/>
    <property type="evidence" value="ECO:0007669"/>
    <property type="project" value="TreeGrafter"/>
</dbReference>
<feature type="domain" description="Prolamin-like" evidence="3">
    <location>
        <begin position="61"/>
        <end position="123"/>
    </location>
</feature>
<keyword evidence="4" id="KW-1185">Reference proteome</keyword>
<name>A0A6J0P3I5_RAPSA</name>
<organism evidence="4 5">
    <name type="scientific">Raphanus sativus</name>
    <name type="common">Radish</name>
    <name type="synonym">Raphanus raphanistrum var. sativus</name>
    <dbReference type="NCBI Taxonomy" id="3726"/>
    <lineage>
        <taxon>Eukaryota</taxon>
        <taxon>Viridiplantae</taxon>
        <taxon>Streptophyta</taxon>
        <taxon>Embryophyta</taxon>
        <taxon>Tracheophyta</taxon>
        <taxon>Spermatophyta</taxon>
        <taxon>Magnoliopsida</taxon>
        <taxon>eudicotyledons</taxon>
        <taxon>Gunneridae</taxon>
        <taxon>Pentapetalae</taxon>
        <taxon>rosids</taxon>
        <taxon>malvids</taxon>
        <taxon>Brassicales</taxon>
        <taxon>Brassicaceae</taxon>
        <taxon>Brassiceae</taxon>
        <taxon>Raphanus</taxon>
    </lineage>
</organism>
<accession>A0A6J0P3I5</accession>
<dbReference type="Proteomes" id="UP000504610">
    <property type="component" value="Chromosome 5"/>
</dbReference>
<dbReference type="AlphaFoldDB" id="A0A6J0P3I5"/>
<sequence length="127" mass="13816">MKSVSLIVVLLLSSSLAPQTITSFSLFPFPFPIPFSLPFSLPSIVGGIIARDNNSELARRCFPDLGDGEACMAEIFGSFSNRQITIGPECCKAIVEVDEDCTQAVFKQFSDALFTSSVQQFCSYINS</sequence>
<dbReference type="OrthoDB" id="1862203at2759"/>
<dbReference type="KEGG" id="rsz:108861180"/>
<evidence type="ECO:0000256" key="1">
    <source>
        <dbReference type="ARBA" id="ARBA00022729"/>
    </source>
</evidence>
<dbReference type="GO" id="GO:0031982">
    <property type="term" value="C:vesicle"/>
    <property type="evidence" value="ECO:0007669"/>
    <property type="project" value="TreeGrafter"/>
</dbReference>
<dbReference type="GO" id="GO:0080155">
    <property type="term" value="P:regulation of double fertilization forming a zygote and endosperm"/>
    <property type="evidence" value="ECO:0007669"/>
    <property type="project" value="TreeGrafter"/>
</dbReference>
<dbReference type="Pfam" id="PF05617">
    <property type="entry name" value="Prolamin_like"/>
    <property type="match status" value="1"/>
</dbReference>
<gene>
    <name evidence="5" type="primary">LOC108861180</name>
</gene>
<reference evidence="4" key="1">
    <citation type="journal article" date="2019" name="Database">
        <title>The radish genome database (RadishGD): an integrated information resource for radish genomics.</title>
        <authorList>
            <person name="Yu H.J."/>
            <person name="Baek S."/>
            <person name="Lee Y.J."/>
            <person name="Cho A."/>
            <person name="Mun J.H."/>
        </authorList>
    </citation>
    <scope>NUCLEOTIDE SEQUENCE [LARGE SCALE GENOMIC DNA]</scope>
    <source>
        <strain evidence="4">cv. WK10039</strain>
    </source>
</reference>
<evidence type="ECO:0000256" key="2">
    <source>
        <dbReference type="SAM" id="SignalP"/>
    </source>
</evidence>
<dbReference type="PANTHER" id="PTHR31181">
    <property type="entry name" value="EGG CELL-SECRETED PROTEIN 1.4"/>
    <property type="match status" value="1"/>
</dbReference>
<dbReference type="GO" id="GO:0005576">
    <property type="term" value="C:extracellular region"/>
    <property type="evidence" value="ECO:0007669"/>
    <property type="project" value="TreeGrafter"/>
</dbReference>
<keyword evidence="1 2" id="KW-0732">Signal</keyword>
<evidence type="ECO:0000259" key="3">
    <source>
        <dbReference type="Pfam" id="PF05617"/>
    </source>
</evidence>
<dbReference type="RefSeq" id="XP_018490508.1">
    <property type="nucleotide sequence ID" value="XM_018635006.2"/>
</dbReference>
<proteinExistence type="predicted"/>
<protein>
    <submittedName>
        <fullName evidence="5">Uncharacterized protein LOC108861180</fullName>
    </submittedName>
</protein>
<evidence type="ECO:0000313" key="5">
    <source>
        <dbReference type="RefSeq" id="XP_018490508.1"/>
    </source>
</evidence>
<dbReference type="InterPro" id="IPR008502">
    <property type="entry name" value="Prolamin-like"/>
</dbReference>